<keyword evidence="8 17" id="KW-0479">Metal-binding</keyword>
<evidence type="ECO:0000256" key="7">
    <source>
        <dbReference type="ARBA" id="ARBA00022490"/>
    </source>
</evidence>
<dbReference type="SUPFAM" id="SSF82754">
    <property type="entry name" value="C-terminal, gelsolin-like domain of Sec23/24"/>
    <property type="match status" value="1"/>
</dbReference>
<evidence type="ECO:0000256" key="4">
    <source>
        <dbReference type="ARBA" id="ARBA00011845"/>
    </source>
</evidence>
<dbReference type="Pfam" id="PF00626">
    <property type="entry name" value="Gelsolin"/>
    <property type="match status" value="1"/>
</dbReference>
<evidence type="ECO:0000256" key="2">
    <source>
        <dbReference type="ARBA" id="ARBA00004397"/>
    </source>
</evidence>
<evidence type="ECO:0000256" key="6">
    <source>
        <dbReference type="ARBA" id="ARBA00022448"/>
    </source>
</evidence>
<dbReference type="CDD" id="cd11287">
    <property type="entry name" value="Sec23_C"/>
    <property type="match status" value="1"/>
</dbReference>
<keyword evidence="13 17" id="KW-0333">Golgi apparatus</keyword>
<evidence type="ECO:0000256" key="9">
    <source>
        <dbReference type="ARBA" id="ARBA00022824"/>
    </source>
</evidence>
<dbReference type="OMA" id="MPWNIIP"/>
<dbReference type="GO" id="GO:0005096">
    <property type="term" value="F:GTPase activator activity"/>
    <property type="evidence" value="ECO:0007669"/>
    <property type="project" value="TreeGrafter"/>
</dbReference>
<protein>
    <recommendedName>
        <fullName evidence="5 17">Protein transport protein SEC23</fullName>
    </recommendedName>
</protein>
<dbReference type="Gene3D" id="3.40.50.410">
    <property type="entry name" value="von Willebrand factor, type A domain"/>
    <property type="match status" value="1"/>
</dbReference>
<keyword evidence="6 17" id="KW-0813">Transport</keyword>
<dbReference type="OrthoDB" id="10256289at2759"/>
<gene>
    <name evidence="22" type="ORF">HCDG_03182</name>
</gene>
<dbReference type="HOGENOM" id="CLU_008658_3_0_1"/>
<keyword evidence="14 17" id="KW-0472">Membrane</keyword>
<dbReference type="InterPro" id="IPR006896">
    <property type="entry name" value="Sec23/24_trunk_dom"/>
</dbReference>
<evidence type="ECO:0000313" key="23">
    <source>
        <dbReference type="Proteomes" id="UP000002624"/>
    </source>
</evidence>
<evidence type="ECO:0000259" key="19">
    <source>
        <dbReference type="Pfam" id="PF04810"/>
    </source>
</evidence>
<dbReference type="InterPro" id="IPR029006">
    <property type="entry name" value="ADF-H/Gelsolin-like_dom_sf"/>
</dbReference>
<dbReference type="Pfam" id="PF04815">
    <property type="entry name" value="Sec23_helical"/>
    <property type="match status" value="1"/>
</dbReference>
<evidence type="ECO:0000259" key="18">
    <source>
        <dbReference type="Pfam" id="PF00626"/>
    </source>
</evidence>
<dbReference type="InterPro" id="IPR037364">
    <property type="entry name" value="Sec23"/>
</dbReference>
<evidence type="ECO:0000256" key="16">
    <source>
        <dbReference type="ARBA" id="ARBA00025471"/>
    </source>
</evidence>
<dbReference type="SUPFAM" id="SSF82919">
    <property type="entry name" value="Zn-finger domain of Sec23/24"/>
    <property type="match status" value="1"/>
</dbReference>
<dbReference type="FunFam" id="1.20.120.730:FF:000001">
    <property type="entry name" value="Protein transport protein SEC23"/>
    <property type="match status" value="1"/>
</dbReference>
<dbReference type="EMBL" id="GG692421">
    <property type="protein sequence ID" value="EER43284.1"/>
    <property type="molecule type" value="Genomic_DNA"/>
</dbReference>
<dbReference type="InterPro" id="IPR036175">
    <property type="entry name" value="Sec23/24_helical_dom_sf"/>
</dbReference>
<evidence type="ECO:0000256" key="11">
    <source>
        <dbReference type="ARBA" id="ARBA00022892"/>
    </source>
</evidence>
<evidence type="ECO:0000256" key="3">
    <source>
        <dbReference type="ARBA" id="ARBA00009210"/>
    </source>
</evidence>
<dbReference type="PANTHER" id="PTHR11141">
    <property type="entry name" value="PROTEIN TRANSPORT PROTEIN SEC23"/>
    <property type="match status" value="1"/>
</dbReference>
<comment type="similarity">
    <text evidence="3 17">Belongs to the SEC23/SEC24 family. SEC23 subfamily.</text>
</comment>
<sequence length="696" mass="77715">MDYEALKDQWSEVEDRDGIRLSWNTFPSTRMEASRLVVPIGAIYTPLKEKPDSPLLQYEPVTCKQPCRAVLNPFANVDIRARIWICPFCLQRNPLPPHYKDITENAIPPELHPQSTTIEYQLARPAPAPPIFLFVVDTCQEEDSLKAVKDSLVMSLSLLPPNALVGLITYGTMAQVHEIGYTECAKSYVFRGSKDYAAKQVQEMLGLLAPGLRPNVPQQPGRPNAPMSSAARFLLPVQQADFQITNVLEQLQRDPWPVANDKRPLRCTGVALSVAVGLMETSFQGAGGRIMLFTSGPATEGPGLVVGPQLKEPMRSHHDIDRDNIKYYKKAVKFYESIAKRVAHNGHIVDIFAGCLDQVGLLEMKGLANSTGGHMMCGIDPTASFGVYFEIANQGGPAPMQQGPHRAMIQFLTYYQHSSGQYHLRVTTVARTLSSPAGDIALAQSFDQEAAAVLMSRIAVFKSEVDDGPDVLRWVDRMLIRLCSRFADYRKDDPTSFRLEKNFTLYPQFMFHLRRSQFLQVFNNSPDETAFYRHVLNHEDVGNSLVMIQPTLDSYSLEQEGSQPVLLDSASIQSTHILLLDTFFHILIFHGETMAAWRKAGYQDQEGYENFKTILDQPKEDARELIQDRFPLPRFIICDAGGSQARFLLSKLNPSTTHSTGGYGGMAQSAQTIFTDDVSLQTFMDHLMKLAVSGTS</sequence>
<dbReference type="GO" id="GO:0090110">
    <property type="term" value="P:COPII-coated vesicle cargo loading"/>
    <property type="evidence" value="ECO:0007669"/>
    <property type="project" value="TreeGrafter"/>
</dbReference>
<dbReference type="GO" id="GO:0000139">
    <property type="term" value="C:Golgi membrane"/>
    <property type="evidence" value="ECO:0007669"/>
    <property type="project" value="UniProtKB-SubCell"/>
</dbReference>
<evidence type="ECO:0000313" key="22">
    <source>
        <dbReference type="EMBL" id="EER43284.1"/>
    </source>
</evidence>
<dbReference type="FunFam" id="2.30.30.380:FF:000001">
    <property type="entry name" value="Protein transport protein SEC23"/>
    <property type="match status" value="1"/>
</dbReference>
<dbReference type="Gene3D" id="1.20.120.730">
    <property type="entry name" value="Sec23/Sec24 helical domain"/>
    <property type="match status" value="1"/>
</dbReference>
<dbReference type="InterPro" id="IPR006900">
    <property type="entry name" value="Sec23/24_helical_dom"/>
</dbReference>
<feature type="domain" description="Zinc finger Sec23/Sec24-type" evidence="19">
    <location>
        <begin position="60"/>
        <end position="99"/>
    </location>
</feature>
<evidence type="ECO:0000256" key="10">
    <source>
        <dbReference type="ARBA" id="ARBA00022833"/>
    </source>
</evidence>
<dbReference type="Pfam" id="PF04811">
    <property type="entry name" value="Sec23_trunk"/>
    <property type="match status" value="1"/>
</dbReference>
<reference evidence="23" key="1">
    <citation type="submission" date="2009-05" db="EMBL/GenBank/DDBJ databases">
        <title>The genome sequence of Ajellomyces capsulatus strain H143.</title>
        <authorList>
            <person name="Champion M."/>
            <person name="Cuomo C.A."/>
            <person name="Ma L.-J."/>
            <person name="Henn M.R."/>
            <person name="Sil A."/>
            <person name="Goldman B."/>
            <person name="Young S.K."/>
            <person name="Kodira C.D."/>
            <person name="Zeng Q."/>
            <person name="Koehrsen M."/>
            <person name="Alvarado L."/>
            <person name="Berlin A.M."/>
            <person name="Borenstein D."/>
            <person name="Chen Z."/>
            <person name="Engels R."/>
            <person name="Freedman E."/>
            <person name="Gellesch M."/>
            <person name="Goldberg J."/>
            <person name="Griggs A."/>
            <person name="Gujja S."/>
            <person name="Heiman D.I."/>
            <person name="Hepburn T.A."/>
            <person name="Howarth C."/>
            <person name="Jen D."/>
            <person name="Larson L."/>
            <person name="Lewis B."/>
            <person name="Mehta T."/>
            <person name="Park D."/>
            <person name="Pearson M."/>
            <person name="Roberts A."/>
            <person name="Saif S."/>
            <person name="Shea T.D."/>
            <person name="Shenoy N."/>
            <person name="Sisk P."/>
            <person name="Stolte C."/>
            <person name="Sykes S."/>
            <person name="Walk T."/>
            <person name="White J."/>
            <person name="Yandava C."/>
            <person name="Klein B."/>
            <person name="McEwen J.G."/>
            <person name="Puccia R."/>
            <person name="Goldman G.H."/>
            <person name="Felipe M.S."/>
            <person name="Nino-Vega G."/>
            <person name="San-Blas G."/>
            <person name="Taylor J.W."/>
            <person name="Mendoza L."/>
            <person name="Galagan J.E."/>
            <person name="Nusbaum C."/>
            <person name="Birren B.W."/>
        </authorList>
    </citation>
    <scope>NUCLEOTIDE SEQUENCE [LARGE SCALE GENOMIC DNA]</scope>
    <source>
        <strain evidence="23">H143</strain>
    </source>
</reference>
<dbReference type="Gene3D" id="3.40.20.10">
    <property type="entry name" value="Severin"/>
    <property type="match status" value="1"/>
</dbReference>
<dbReference type="InterPro" id="IPR036180">
    <property type="entry name" value="Gelsolin-like_dom_sf"/>
</dbReference>
<dbReference type="PANTHER" id="PTHR11141:SF0">
    <property type="entry name" value="PROTEIN TRANSPORT PROTEIN SEC23"/>
    <property type="match status" value="1"/>
</dbReference>
<comment type="subcellular location">
    <subcellularLocation>
        <location evidence="17">Cytoplasm</location>
    </subcellularLocation>
    <subcellularLocation>
        <location evidence="1 17">Cytoplasmic vesicle</location>
        <location evidence="1 17">COPII-coated vesicle membrane</location>
        <topology evidence="1 17">Peripheral membrane protein</topology>
        <orientation evidence="1 17">Cytoplasmic side</orientation>
    </subcellularLocation>
    <subcellularLocation>
        <location evidence="2 17">Endoplasmic reticulum membrane</location>
        <topology evidence="2 17">Peripheral membrane protein</topology>
        <orientation evidence="2 17">Cytoplasmic side</orientation>
    </subcellularLocation>
    <subcellularLocation>
        <location evidence="17">Golgi apparatus membrane</location>
        <topology evidence="17">Peripheral membrane protein</topology>
        <orientation evidence="17">Cytoplasmic side</orientation>
    </subcellularLocation>
</comment>
<feature type="domain" description="Sec23/Sec24 trunk" evidence="20">
    <location>
        <begin position="127"/>
        <end position="377"/>
    </location>
</feature>
<evidence type="ECO:0000259" key="20">
    <source>
        <dbReference type="Pfam" id="PF04811"/>
    </source>
</evidence>
<dbReference type="Proteomes" id="UP000002624">
    <property type="component" value="Unassembled WGS sequence"/>
</dbReference>
<dbReference type="GO" id="GO:0006886">
    <property type="term" value="P:intracellular protein transport"/>
    <property type="evidence" value="ECO:0007669"/>
    <property type="project" value="InterPro"/>
</dbReference>
<evidence type="ECO:0000256" key="5">
    <source>
        <dbReference type="ARBA" id="ARBA00021212"/>
    </source>
</evidence>
<dbReference type="CDD" id="cd01478">
    <property type="entry name" value="Sec23-like"/>
    <property type="match status" value="1"/>
</dbReference>
<dbReference type="GO" id="GO:0030127">
    <property type="term" value="C:COPII vesicle coat"/>
    <property type="evidence" value="ECO:0007669"/>
    <property type="project" value="InterPro"/>
</dbReference>
<organism evidence="22 23">
    <name type="scientific">Ajellomyces capsulatus (strain H143)</name>
    <name type="common">Darling's disease fungus</name>
    <name type="synonym">Histoplasma capsulatum</name>
    <dbReference type="NCBI Taxonomy" id="544712"/>
    <lineage>
        <taxon>Eukaryota</taxon>
        <taxon>Fungi</taxon>
        <taxon>Dikarya</taxon>
        <taxon>Ascomycota</taxon>
        <taxon>Pezizomycotina</taxon>
        <taxon>Eurotiomycetes</taxon>
        <taxon>Eurotiomycetidae</taxon>
        <taxon>Onygenales</taxon>
        <taxon>Ajellomycetaceae</taxon>
        <taxon>Histoplasma</taxon>
    </lineage>
</organism>
<evidence type="ECO:0000259" key="21">
    <source>
        <dbReference type="Pfam" id="PF04815"/>
    </source>
</evidence>
<dbReference type="GO" id="GO:0005789">
    <property type="term" value="C:endoplasmic reticulum membrane"/>
    <property type="evidence" value="ECO:0007669"/>
    <property type="project" value="UniProtKB-SubCell"/>
</dbReference>
<dbReference type="GO" id="GO:0070971">
    <property type="term" value="C:endoplasmic reticulum exit site"/>
    <property type="evidence" value="ECO:0007669"/>
    <property type="project" value="TreeGrafter"/>
</dbReference>
<evidence type="ECO:0000256" key="1">
    <source>
        <dbReference type="ARBA" id="ARBA00004299"/>
    </source>
</evidence>
<dbReference type="InterPro" id="IPR036465">
    <property type="entry name" value="vWFA_dom_sf"/>
</dbReference>
<dbReference type="Gene3D" id="2.30.30.380">
    <property type="entry name" value="Zn-finger domain of Sec23/24"/>
    <property type="match status" value="1"/>
</dbReference>
<dbReference type="VEuPathDB" id="FungiDB:HCDG_03182"/>
<dbReference type="InterPro" id="IPR037550">
    <property type="entry name" value="Sec23_C"/>
</dbReference>
<evidence type="ECO:0000256" key="12">
    <source>
        <dbReference type="ARBA" id="ARBA00022927"/>
    </source>
</evidence>
<dbReference type="eggNOG" id="KOG1986">
    <property type="taxonomic scope" value="Eukaryota"/>
</dbReference>
<keyword evidence="15 17" id="KW-0968">Cytoplasmic vesicle</keyword>
<comment type="subunit">
    <text evidence="4">The COPII coat is composed of at least 5 proteins: the SEC23/24 complex, the SEC13/31 complex, and the protein SAR1.</text>
</comment>
<accession>C6HAF1</accession>
<dbReference type="GO" id="GO:0008270">
    <property type="term" value="F:zinc ion binding"/>
    <property type="evidence" value="ECO:0007669"/>
    <property type="project" value="InterPro"/>
</dbReference>
<dbReference type="FunFam" id="3.40.20.10:FF:000006">
    <property type="entry name" value="Protein transport protein SEC23"/>
    <property type="match status" value="1"/>
</dbReference>
<dbReference type="AlphaFoldDB" id="C6HAF1"/>
<dbReference type="SUPFAM" id="SSF53300">
    <property type="entry name" value="vWA-like"/>
    <property type="match status" value="1"/>
</dbReference>
<dbReference type="InterPro" id="IPR007123">
    <property type="entry name" value="Gelsolin-like_dom"/>
</dbReference>
<dbReference type="SUPFAM" id="SSF81811">
    <property type="entry name" value="Helical domain of Sec23/24"/>
    <property type="match status" value="1"/>
</dbReference>
<dbReference type="Pfam" id="PF04810">
    <property type="entry name" value="zf-Sec23_Sec24"/>
    <property type="match status" value="1"/>
</dbReference>
<evidence type="ECO:0000256" key="15">
    <source>
        <dbReference type="ARBA" id="ARBA00023329"/>
    </source>
</evidence>
<dbReference type="FunFam" id="3.40.50.410:FF:000008">
    <property type="entry name" value="Protein transport protein SEC23"/>
    <property type="match status" value="1"/>
</dbReference>
<dbReference type="Gene3D" id="2.60.40.1670">
    <property type="entry name" value="beta-sandwich domain of Sec23/24"/>
    <property type="match status" value="2"/>
</dbReference>
<keyword evidence="9 17" id="KW-0256">Endoplasmic reticulum</keyword>
<evidence type="ECO:0000256" key="17">
    <source>
        <dbReference type="RuleBase" id="RU365030"/>
    </source>
</evidence>
<dbReference type="InterPro" id="IPR006895">
    <property type="entry name" value="Znf_Sec23_Sec24"/>
</dbReference>
<keyword evidence="11 17" id="KW-0931">ER-Golgi transport</keyword>
<evidence type="ECO:0000256" key="13">
    <source>
        <dbReference type="ARBA" id="ARBA00023034"/>
    </source>
</evidence>
<dbReference type="SUPFAM" id="SSF81995">
    <property type="entry name" value="beta-sandwich domain of Sec23/24"/>
    <property type="match status" value="1"/>
</dbReference>
<proteinExistence type="inferred from homology"/>
<dbReference type="InterPro" id="IPR036174">
    <property type="entry name" value="Znf_Sec23_Sec24_sf"/>
</dbReference>
<comment type="function">
    <text evidence="16 17">Component of the coat protein complex II (COPII) which promotes the formation of transport vesicles from the endoplasmic reticulum (ER). The coat has two main functions, the physical deformation of the endoplasmic reticulum membrane into vesicles and the selection of cargo molecules.</text>
</comment>
<name>C6HAF1_AJECH</name>
<feature type="domain" description="Gelsolin-like" evidence="18">
    <location>
        <begin position="562"/>
        <end position="648"/>
    </location>
</feature>
<dbReference type="STRING" id="544712.C6HAF1"/>
<keyword evidence="7 17" id="KW-0963">Cytoplasm</keyword>
<evidence type="ECO:0000256" key="14">
    <source>
        <dbReference type="ARBA" id="ARBA00023136"/>
    </source>
</evidence>
<keyword evidence="10 17" id="KW-0862">Zinc</keyword>
<evidence type="ECO:0000256" key="8">
    <source>
        <dbReference type="ARBA" id="ARBA00022723"/>
    </source>
</evidence>
<keyword evidence="12 17" id="KW-0653">Protein transport</keyword>
<feature type="domain" description="Sec23/Sec24 helical" evidence="21">
    <location>
        <begin position="447"/>
        <end position="545"/>
    </location>
</feature>